<keyword evidence="1" id="KW-0472">Membrane</keyword>
<sequence>MLIRFIFIESLKLIKNNITVIAPTVVVSLMSLIISSLTLGGSVDLSGAKTPDAMFLLLKDIFGPLLMLSVVSYFLQALAHGVTIVMVREAIFSRKISVDRALLFTLMRMDALLVVIVVAGLLMFFGIFLFLIPSILVGYFFMFTFTIILNEDISGRDAIKRSFQMVRGNIFNSLMLFAHLSMLTITVTIVTMAVGELGKAGVVMSTLVTGTYMSFVAASITRLYIEIRRVELNT</sequence>
<dbReference type="OrthoDB" id="9941873at2"/>
<dbReference type="RefSeq" id="WP_040335354.1">
    <property type="nucleotide sequence ID" value="NZ_JMFO01000016.1"/>
</dbReference>
<feature type="transmembrane region" description="Helical" evidence="1">
    <location>
        <begin position="20"/>
        <end position="41"/>
    </location>
</feature>
<keyword evidence="1" id="KW-0812">Transmembrane</keyword>
<feature type="transmembrane region" description="Helical" evidence="1">
    <location>
        <begin position="61"/>
        <end position="80"/>
    </location>
</feature>
<dbReference type="EMBL" id="KM433674">
    <property type="protein sequence ID" value="AIM41347.1"/>
    <property type="molecule type" value="Genomic_DNA"/>
</dbReference>
<keyword evidence="1" id="KW-1133">Transmembrane helix</keyword>
<name>A0A088FCH3_9BACT</name>
<dbReference type="AlphaFoldDB" id="A0A088FCH3"/>
<proteinExistence type="predicted"/>
<feature type="transmembrane region" description="Helical" evidence="1">
    <location>
        <begin position="127"/>
        <end position="149"/>
    </location>
</feature>
<organism evidence="2">
    <name type="scientific">Candidatus Magnetobacterium casense</name>
    <dbReference type="NCBI Taxonomy" id="1455061"/>
    <lineage>
        <taxon>Bacteria</taxon>
        <taxon>Pseudomonadati</taxon>
        <taxon>Nitrospirota</taxon>
        <taxon>Thermodesulfovibrionia</taxon>
        <taxon>Thermodesulfovibrionales</taxon>
        <taxon>Candidatus Magnetobacteriaceae</taxon>
        <taxon>Candidatus Magnetobacterium</taxon>
    </lineage>
</organism>
<gene>
    <name evidence="2" type="ORF">Mcas_0752</name>
</gene>
<feature type="transmembrane region" description="Helical" evidence="1">
    <location>
        <begin position="200"/>
        <end position="225"/>
    </location>
</feature>
<protein>
    <submittedName>
        <fullName evidence="2">Uncharacterized protein</fullName>
    </submittedName>
</protein>
<reference evidence="2" key="1">
    <citation type="journal article" date="2014" name="ISME J.">
        <title>Genomic insights into the uncultured genus 'Candidatus Magnetobacterium' in the phylum Nitrospirae.</title>
        <authorList>
            <person name="Lin W."/>
            <person name="Deng A."/>
            <person name="Wang Z."/>
            <person name="Li Y."/>
            <person name="Wen T."/>
            <person name="Wu L.F."/>
            <person name="Wu M."/>
            <person name="Pan Y."/>
        </authorList>
    </citation>
    <scope>NUCLEOTIDE SEQUENCE</scope>
    <source>
        <strain evidence="2">MYR-1</strain>
    </source>
</reference>
<accession>A0A088FCH3</accession>
<evidence type="ECO:0000313" key="2">
    <source>
        <dbReference type="EMBL" id="AIM41347.1"/>
    </source>
</evidence>
<evidence type="ECO:0000256" key="1">
    <source>
        <dbReference type="SAM" id="Phobius"/>
    </source>
</evidence>
<feature type="transmembrane region" description="Helical" evidence="1">
    <location>
        <begin position="101"/>
        <end position="121"/>
    </location>
</feature>
<feature type="transmembrane region" description="Helical" evidence="1">
    <location>
        <begin position="170"/>
        <end position="194"/>
    </location>
</feature>